<keyword evidence="7 10" id="KW-0804">Transcription</keyword>
<dbReference type="GO" id="GO:0006281">
    <property type="term" value="P:DNA repair"/>
    <property type="evidence" value="ECO:0007669"/>
    <property type="project" value="UniProtKB-UniRule"/>
</dbReference>
<evidence type="ECO:0000256" key="10">
    <source>
        <dbReference type="RuleBase" id="RU367052"/>
    </source>
</evidence>
<evidence type="ECO:0000256" key="3">
    <source>
        <dbReference type="ARBA" id="ARBA00022705"/>
    </source>
</evidence>
<proteinExistence type="inferred from homology"/>
<evidence type="ECO:0000256" key="1">
    <source>
        <dbReference type="ARBA" id="ARBA00010779"/>
    </source>
</evidence>
<keyword evidence="14" id="KW-1185">Reference proteome</keyword>
<keyword evidence="5 10" id="KW-0805">Transcription regulation</keyword>
<dbReference type="Pfam" id="PF21091">
    <property type="entry name" value="SPT16_C"/>
    <property type="match status" value="1"/>
</dbReference>
<comment type="subunit">
    <text evidence="10">Component of the FACT complex.</text>
</comment>
<dbReference type="OMA" id="FAWSSIP"/>
<dbReference type="AlphaFoldDB" id="A0A8C4WXU0"/>
<comment type="similarity">
    <text evidence="1 10">Belongs to the peptidase M24 family. SPT16 subfamily.</text>
</comment>
<evidence type="ECO:0000256" key="2">
    <source>
        <dbReference type="ARBA" id="ARBA00022454"/>
    </source>
</evidence>
<dbReference type="PANTHER" id="PTHR13980">
    <property type="entry name" value="CDC68 RELATED"/>
    <property type="match status" value="1"/>
</dbReference>
<evidence type="ECO:0000256" key="8">
    <source>
        <dbReference type="ARBA" id="ARBA00023204"/>
    </source>
</evidence>
<dbReference type="Gene3D" id="2.30.29.30">
    <property type="entry name" value="Pleckstrin-homology domain (PH domain)/Phosphotyrosine-binding domain (PTB)"/>
    <property type="match status" value="1"/>
</dbReference>
<dbReference type="GO" id="GO:0006260">
    <property type="term" value="P:DNA replication"/>
    <property type="evidence" value="ECO:0007669"/>
    <property type="project" value="UniProtKB-KW"/>
</dbReference>
<dbReference type="Pfam" id="PF08512">
    <property type="entry name" value="Rttp106-like_middle"/>
    <property type="match status" value="1"/>
</dbReference>
<evidence type="ECO:0000256" key="9">
    <source>
        <dbReference type="ARBA" id="ARBA00023242"/>
    </source>
</evidence>
<evidence type="ECO:0000313" key="13">
    <source>
        <dbReference type="Ensembl" id="ENSEBUP00000018713.1"/>
    </source>
</evidence>
<keyword evidence="3 10" id="KW-0235">DNA replication</keyword>
<feature type="compositionally biased region" description="Acidic residues" evidence="11">
    <location>
        <begin position="113"/>
        <end position="131"/>
    </location>
</feature>
<dbReference type="GO" id="GO:0006368">
    <property type="term" value="P:transcription elongation by RNA polymerase II"/>
    <property type="evidence" value="ECO:0007669"/>
    <property type="project" value="TreeGrafter"/>
</dbReference>
<dbReference type="InterPro" id="IPR040258">
    <property type="entry name" value="Spt16"/>
</dbReference>
<keyword evidence="8 10" id="KW-0234">DNA repair</keyword>
<comment type="subcellular location">
    <subcellularLocation>
        <location evidence="10">Nucleus</location>
    </subcellularLocation>
    <subcellularLocation>
        <location evidence="10">Chromosome</location>
    </subcellularLocation>
</comment>
<keyword evidence="4 10" id="KW-0227">DNA damage</keyword>
<keyword evidence="9 10" id="KW-0539">Nucleus</keyword>
<keyword evidence="6" id="KW-0175">Coiled coil</keyword>
<dbReference type="GO" id="GO:0035101">
    <property type="term" value="C:FACT complex"/>
    <property type="evidence" value="ECO:0007669"/>
    <property type="project" value="UniProtKB-UniRule"/>
</dbReference>
<dbReference type="InterPro" id="IPR013719">
    <property type="entry name" value="RTT106/SPT16-like_middle_dom"/>
</dbReference>
<dbReference type="Ensembl" id="ENSEBUT00000019289.1">
    <property type="protein sequence ID" value="ENSEBUP00000018713.1"/>
    <property type="gene ID" value="ENSEBUG00000011660.1"/>
</dbReference>
<evidence type="ECO:0000313" key="14">
    <source>
        <dbReference type="Proteomes" id="UP000694388"/>
    </source>
</evidence>
<dbReference type="GeneTree" id="ENSGT00390000014495"/>
<dbReference type="SMART" id="SM01287">
    <property type="entry name" value="Rtt106"/>
    <property type="match status" value="1"/>
</dbReference>
<accession>A0A8C4WXU0</accession>
<dbReference type="PANTHER" id="PTHR13980:SF15">
    <property type="entry name" value="FACT COMPLEX SUBUNIT SPT16"/>
    <property type="match status" value="1"/>
</dbReference>
<evidence type="ECO:0000256" key="11">
    <source>
        <dbReference type="SAM" id="MobiDB-lite"/>
    </source>
</evidence>
<keyword evidence="2 10" id="KW-0158">Chromosome</keyword>
<dbReference type="FunFam" id="2.30.29.30:FF:000017">
    <property type="entry name" value="FACT complex subunit SPT16"/>
    <property type="match status" value="1"/>
</dbReference>
<feature type="compositionally biased region" description="Acidic residues" evidence="11">
    <location>
        <begin position="139"/>
        <end position="164"/>
    </location>
</feature>
<reference evidence="13" key="1">
    <citation type="submission" date="2025-08" db="UniProtKB">
        <authorList>
            <consortium name="Ensembl"/>
        </authorList>
    </citation>
    <scope>IDENTIFICATION</scope>
</reference>
<dbReference type="InterPro" id="IPR011993">
    <property type="entry name" value="PH-like_dom_sf"/>
</dbReference>
<protein>
    <recommendedName>
        <fullName evidence="10">FACT complex subunit</fullName>
    </recommendedName>
</protein>
<comment type="function">
    <text evidence="10">Component of the FACT complex, a general chromatin factor that acts to reorganize nucleosomes. The FACT complex is involved in multiple processes that require DNA as a template such as mRNA elongation, DNA replication and DNA repair. During transcription elongation the FACT complex acts as a histone chaperone that both destabilizes and restores nucleosomal structure. It facilitates the passage of RNA polymerase II and transcription by promoting the dissociation of one histone H2A-H2B dimer from the nucleosome, then subsequently promotes the reestablishment of the nucleosome following the passage of RNA polymerase II.</text>
</comment>
<dbReference type="Proteomes" id="UP000694388">
    <property type="component" value="Unplaced"/>
</dbReference>
<feature type="region of interest" description="Disordered" evidence="11">
    <location>
        <begin position="105"/>
        <end position="189"/>
    </location>
</feature>
<organism evidence="13 14">
    <name type="scientific">Eptatretus burgeri</name>
    <name type="common">Inshore hagfish</name>
    <dbReference type="NCBI Taxonomy" id="7764"/>
    <lineage>
        <taxon>Eukaryota</taxon>
        <taxon>Metazoa</taxon>
        <taxon>Chordata</taxon>
        <taxon>Craniata</taxon>
        <taxon>Vertebrata</taxon>
        <taxon>Cyclostomata</taxon>
        <taxon>Myxini</taxon>
        <taxon>Myxiniformes</taxon>
        <taxon>Myxinidae</taxon>
        <taxon>Eptatretinae</taxon>
        <taxon>Eptatretus</taxon>
    </lineage>
</organism>
<dbReference type="GO" id="GO:0031491">
    <property type="term" value="F:nucleosome binding"/>
    <property type="evidence" value="ECO:0007669"/>
    <property type="project" value="TreeGrafter"/>
</dbReference>
<evidence type="ECO:0000256" key="5">
    <source>
        <dbReference type="ARBA" id="ARBA00023015"/>
    </source>
</evidence>
<name>A0A8C4WXU0_EPTBU</name>
<dbReference type="InterPro" id="IPR048969">
    <property type="entry name" value="FACT_SPT16_C"/>
</dbReference>
<feature type="domain" description="Histone chaperone RTT106/FACT complex subunit SPT16-like middle" evidence="12">
    <location>
        <begin position="1"/>
        <end position="81"/>
    </location>
</feature>
<sequence length="239" mass="27263">MLQPTSSALVNATEWPPFVVTLDELELVHFERVQFHLKNFDMVIVYKDYGRKVTMINAVPINSLDPIKEWLNSCDLKYTEGVQSLNWTKIMKTIIDDPEGFFEQGGWSFLNPDSEEEAGDDLEASESEVEDETYHPVDEENVEEEGDEEDSDEDYSDEDDESDYVSEPSMGSDEESGKDWDELEEEARKGARACMQFVGKTNRRLDAREQTATVEDDGELVCGGRRAFANATEERQRTS</sequence>
<evidence type="ECO:0000256" key="6">
    <source>
        <dbReference type="ARBA" id="ARBA00023054"/>
    </source>
</evidence>
<evidence type="ECO:0000259" key="12">
    <source>
        <dbReference type="SMART" id="SM01287"/>
    </source>
</evidence>
<evidence type="ECO:0000256" key="7">
    <source>
        <dbReference type="ARBA" id="ARBA00023163"/>
    </source>
</evidence>
<evidence type="ECO:0000256" key="4">
    <source>
        <dbReference type="ARBA" id="ARBA00022763"/>
    </source>
</evidence>
<reference evidence="13" key="2">
    <citation type="submission" date="2025-09" db="UniProtKB">
        <authorList>
            <consortium name="Ensembl"/>
        </authorList>
    </citation>
    <scope>IDENTIFICATION</scope>
</reference>